<keyword evidence="3" id="KW-1185">Reference proteome</keyword>
<accession>A0AAD6J5K5</accession>
<organism evidence="2 3">
    <name type="scientific">Drechslerella dactyloides</name>
    <name type="common">Nematode-trapping fungus</name>
    <name type="synonym">Arthrobotrys dactyloides</name>
    <dbReference type="NCBI Taxonomy" id="74499"/>
    <lineage>
        <taxon>Eukaryota</taxon>
        <taxon>Fungi</taxon>
        <taxon>Dikarya</taxon>
        <taxon>Ascomycota</taxon>
        <taxon>Pezizomycotina</taxon>
        <taxon>Orbiliomycetes</taxon>
        <taxon>Orbiliales</taxon>
        <taxon>Orbiliaceae</taxon>
        <taxon>Drechslerella</taxon>
    </lineage>
</organism>
<comment type="caution">
    <text evidence="2">The sequence shown here is derived from an EMBL/GenBank/DDBJ whole genome shotgun (WGS) entry which is preliminary data.</text>
</comment>
<name>A0AAD6J5K5_DREDA</name>
<feature type="compositionally biased region" description="Polar residues" evidence="1">
    <location>
        <begin position="358"/>
        <end position="370"/>
    </location>
</feature>
<reference evidence="2" key="1">
    <citation type="submission" date="2023-01" db="EMBL/GenBank/DDBJ databases">
        <title>The chitinases involved in constricting ring structure development in the nematode-trapping fungus Drechslerella dactyloides.</title>
        <authorList>
            <person name="Wang R."/>
            <person name="Zhang L."/>
            <person name="Tang P."/>
            <person name="Li S."/>
            <person name="Liang L."/>
        </authorList>
    </citation>
    <scope>NUCLEOTIDE SEQUENCE</scope>
    <source>
        <strain evidence="2">YMF1.00031</strain>
    </source>
</reference>
<feature type="compositionally biased region" description="Basic and acidic residues" evidence="1">
    <location>
        <begin position="315"/>
        <end position="324"/>
    </location>
</feature>
<dbReference type="EMBL" id="JAQGDS010000002">
    <property type="protein sequence ID" value="KAJ6263700.1"/>
    <property type="molecule type" value="Genomic_DNA"/>
</dbReference>
<gene>
    <name evidence="2" type="ORF">Dda_2269</name>
</gene>
<feature type="compositionally biased region" description="Acidic residues" evidence="1">
    <location>
        <begin position="348"/>
        <end position="357"/>
    </location>
</feature>
<protein>
    <submittedName>
        <fullName evidence="2">Uncharacterized protein</fullName>
    </submittedName>
</protein>
<evidence type="ECO:0000256" key="1">
    <source>
        <dbReference type="SAM" id="MobiDB-lite"/>
    </source>
</evidence>
<evidence type="ECO:0000313" key="3">
    <source>
        <dbReference type="Proteomes" id="UP001221413"/>
    </source>
</evidence>
<dbReference type="AlphaFoldDB" id="A0AAD6J5K5"/>
<dbReference type="Proteomes" id="UP001221413">
    <property type="component" value="Unassembled WGS sequence"/>
</dbReference>
<evidence type="ECO:0000313" key="2">
    <source>
        <dbReference type="EMBL" id="KAJ6263700.1"/>
    </source>
</evidence>
<proteinExistence type="predicted"/>
<sequence length="431" mass="49102">MVCRIDDPLKTVEERETRARRACLQLFTPEMRGTIREEKLIEIHNDHSFVRGWPRRWDSDGTVERYFHHYIASLLQNIPTHNTWSERYRLLRSVGVSGIKTRELERLRREWATAFHLDPDDDSLYLRHLPFEEQLLDIVAGIADEQEEPPKACKSTKVFWPDVNWDPERTMPRYPLSLGWDSQSVMQILFPTVMEFREWLQQQPSHLPGVEADTFDTPEAADSACQQRAPSVAVSMYQGYSLRGGDIVEPLLSDPSPKPASYFGGSPLDALTLAALKATSYAHPNAPFSKLVGVLVSFTIVPRVEGVCQLQEKASEEHIPEDAQAHIPESDANAGKMIEGGKRRSAELEDVDSEESPQGDSKRTGPQGSSRDNECIDNMDSLRQAAVWGIRYIELECWPGKMDRDVRNSLSVTLSECVTQRRNRWKIEIEN</sequence>
<feature type="region of interest" description="Disordered" evidence="1">
    <location>
        <begin position="315"/>
        <end position="376"/>
    </location>
</feature>